<evidence type="ECO:0000256" key="3">
    <source>
        <dbReference type="ARBA" id="ARBA00022692"/>
    </source>
</evidence>
<gene>
    <name evidence="8" type="ORF">CR205_04145</name>
</gene>
<evidence type="ECO:0000256" key="4">
    <source>
        <dbReference type="ARBA" id="ARBA00022989"/>
    </source>
</evidence>
<dbReference type="InterPro" id="IPR003834">
    <property type="entry name" value="Cyt_c_assmbl_TM_dom"/>
</dbReference>
<keyword evidence="4 6" id="KW-1133">Transmembrane helix</keyword>
<dbReference type="PANTHER" id="PTHR31272:SF4">
    <property type="entry name" value="CYTOCHROME C-TYPE BIOGENESIS PROTEIN HI_1454-RELATED"/>
    <property type="match status" value="1"/>
</dbReference>
<dbReference type="Pfam" id="PF02683">
    <property type="entry name" value="DsbD_TM"/>
    <property type="match status" value="1"/>
</dbReference>
<feature type="transmembrane region" description="Helical" evidence="6">
    <location>
        <begin position="56"/>
        <end position="76"/>
    </location>
</feature>
<evidence type="ECO:0000313" key="9">
    <source>
        <dbReference type="Proteomes" id="UP000248066"/>
    </source>
</evidence>
<keyword evidence="5 6" id="KW-0472">Membrane</keyword>
<feature type="transmembrane region" description="Helical" evidence="6">
    <location>
        <begin position="177"/>
        <end position="201"/>
    </location>
</feature>
<feature type="transmembrane region" description="Helical" evidence="6">
    <location>
        <begin position="213"/>
        <end position="238"/>
    </location>
</feature>
<feature type="domain" description="Cytochrome C biogenesis protein transmembrane" evidence="7">
    <location>
        <begin position="8"/>
        <end position="195"/>
    </location>
</feature>
<dbReference type="GO" id="GO:0017004">
    <property type="term" value="P:cytochrome complex assembly"/>
    <property type="evidence" value="ECO:0007669"/>
    <property type="project" value="InterPro"/>
</dbReference>
<evidence type="ECO:0000256" key="2">
    <source>
        <dbReference type="ARBA" id="ARBA00006143"/>
    </source>
</evidence>
<organism evidence="8 9">
    <name type="scientific">Alteribacter lacisalsi</name>
    <dbReference type="NCBI Taxonomy" id="2045244"/>
    <lineage>
        <taxon>Bacteria</taxon>
        <taxon>Bacillati</taxon>
        <taxon>Bacillota</taxon>
        <taxon>Bacilli</taxon>
        <taxon>Bacillales</taxon>
        <taxon>Bacillaceae</taxon>
        <taxon>Alteribacter</taxon>
    </lineage>
</organism>
<name>A0A2W0HL23_9BACI</name>
<dbReference type="EMBL" id="PDOF01000001">
    <property type="protein sequence ID" value="PYZ97792.1"/>
    <property type="molecule type" value="Genomic_DNA"/>
</dbReference>
<feature type="transmembrane region" description="Helical" evidence="6">
    <location>
        <begin position="12"/>
        <end position="35"/>
    </location>
</feature>
<dbReference type="Proteomes" id="UP000248066">
    <property type="component" value="Unassembled WGS sequence"/>
</dbReference>
<sequence length="247" mass="26871">MEEFTNITIWAAFAAGFISFISPCTLPLFPAYLSYITGVSVKEIEARQDFRLRRKLLTHSFFFLLGASSIFFALGISATYFGQFLQELIFGQTGDLIQRLAGIFIIFMGLVVAGVIQSRFLMKEKRLAVIKKPAGYAGTTFVGVGFAAGWTPCIGPIFASVLLLAASQPALGLAYTAAYIAGFTIPFFVLTFFIGSAKWIVKYSSPIMKGGGALMVLMGVLLFTGQLTEISIFILRLIEGTPFENLG</sequence>
<dbReference type="GO" id="GO:0016020">
    <property type="term" value="C:membrane"/>
    <property type="evidence" value="ECO:0007669"/>
    <property type="project" value="UniProtKB-SubCell"/>
</dbReference>
<comment type="subcellular location">
    <subcellularLocation>
        <location evidence="1">Membrane</location>
        <topology evidence="1">Multi-pass membrane protein</topology>
    </subcellularLocation>
</comment>
<feature type="transmembrane region" description="Helical" evidence="6">
    <location>
        <begin position="136"/>
        <end position="165"/>
    </location>
</feature>
<evidence type="ECO:0000256" key="5">
    <source>
        <dbReference type="ARBA" id="ARBA00023136"/>
    </source>
</evidence>
<accession>A0A2W0HL23</accession>
<keyword evidence="9" id="KW-1185">Reference proteome</keyword>
<dbReference type="OrthoDB" id="9803065at2"/>
<feature type="transmembrane region" description="Helical" evidence="6">
    <location>
        <begin position="96"/>
        <end position="116"/>
    </location>
</feature>
<reference evidence="8 9" key="1">
    <citation type="submission" date="2017-10" db="EMBL/GenBank/DDBJ databases">
        <title>Bacillus sp. nov., a halophilic bacterium isolated from a Yangshapao Lake.</title>
        <authorList>
            <person name="Wang H."/>
        </authorList>
    </citation>
    <scope>NUCLEOTIDE SEQUENCE [LARGE SCALE GENOMIC DNA]</scope>
    <source>
        <strain evidence="8 9">YSP-3</strain>
    </source>
</reference>
<evidence type="ECO:0000256" key="1">
    <source>
        <dbReference type="ARBA" id="ARBA00004141"/>
    </source>
</evidence>
<protein>
    <submittedName>
        <fullName evidence="8">Cytochrome C biogenesis protein CcdA</fullName>
    </submittedName>
</protein>
<dbReference type="RefSeq" id="WP_110517232.1">
    <property type="nucleotide sequence ID" value="NZ_PDOF01000001.1"/>
</dbReference>
<evidence type="ECO:0000256" key="6">
    <source>
        <dbReference type="SAM" id="Phobius"/>
    </source>
</evidence>
<dbReference type="InterPro" id="IPR051790">
    <property type="entry name" value="Cytochrome_c-biogenesis_DsbD"/>
</dbReference>
<dbReference type="PANTHER" id="PTHR31272">
    <property type="entry name" value="CYTOCHROME C-TYPE BIOGENESIS PROTEIN HI_1454-RELATED"/>
    <property type="match status" value="1"/>
</dbReference>
<evidence type="ECO:0000259" key="7">
    <source>
        <dbReference type="Pfam" id="PF02683"/>
    </source>
</evidence>
<comment type="caution">
    <text evidence="8">The sequence shown here is derived from an EMBL/GenBank/DDBJ whole genome shotgun (WGS) entry which is preliminary data.</text>
</comment>
<proteinExistence type="inferred from homology"/>
<comment type="similarity">
    <text evidence="2">Belongs to the DsbD family.</text>
</comment>
<keyword evidence="3 6" id="KW-0812">Transmembrane</keyword>
<dbReference type="AlphaFoldDB" id="A0A2W0HL23"/>
<evidence type="ECO:0000313" key="8">
    <source>
        <dbReference type="EMBL" id="PYZ97792.1"/>
    </source>
</evidence>